<feature type="compositionally biased region" description="Basic and acidic residues" evidence="1">
    <location>
        <begin position="29"/>
        <end position="40"/>
    </location>
</feature>
<feature type="region of interest" description="Disordered" evidence="1">
    <location>
        <begin position="24"/>
        <end position="85"/>
    </location>
</feature>
<keyword evidence="3" id="KW-0732">Signal</keyword>
<keyword evidence="2" id="KW-0812">Transmembrane</keyword>
<keyword evidence="2" id="KW-0472">Membrane</keyword>
<evidence type="ECO:0000256" key="2">
    <source>
        <dbReference type="SAM" id="Phobius"/>
    </source>
</evidence>
<comment type="caution">
    <text evidence="4">The sequence shown here is derived from an EMBL/GenBank/DDBJ whole genome shotgun (WGS) entry which is preliminary data.</text>
</comment>
<dbReference type="AlphaFoldDB" id="A0A844B6J2"/>
<name>A0A844B6J2_9BURK</name>
<evidence type="ECO:0000256" key="1">
    <source>
        <dbReference type="SAM" id="MobiDB-lite"/>
    </source>
</evidence>
<dbReference type="EMBL" id="WJBU01000016">
    <property type="protein sequence ID" value="MRD48803.1"/>
    <property type="molecule type" value="Genomic_DNA"/>
</dbReference>
<evidence type="ECO:0000313" key="5">
    <source>
        <dbReference type="Proteomes" id="UP000487350"/>
    </source>
</evidence>
<feature type="compositionally biased region" description="Polar residues" evidence="1">
    <location>
        <begin position="41"/>
        <end position="54"/>
    </location>
</feature>
<reference evidence="4 5" key="1">
    <citation type="submission" date="2019-11" db="EMBL/GenBank/DDBJ databases">
        <title>Caenimonas koreensis gen. nov., sp. nov., isolated from activated sludge.</title>
        <authorList>
            <person name="Seung H.R."/>
        </authorList>
    </citation>
    <scope>NUCLEOTIDE SEQUENCE [LARGE SCALE GENOMIC DNA]</scope>
    <source>
        <strain evidence="4 5">EMB320</strain>
    </source>
</reference>
<protein>
    <submittedName>
        <fullName evidence="4">Uncharacterized protein</fullName>
    </submittedName>
</protein>
<evidence type="ECO:0000313" key="4">
    <source>
        <dbReference type="EMBL" id="MRD48803.1"/>
    </source>
</evidence>
<proteinExistence type="predicted"/>
<feature type="chain" id="PRO_5032534360" evidence="3">
    <location>
        <begin position="19"/>
        <end position="301"/>
    </location>
</feature>
<dbReference type="RefSeq" id="WP_153586124.1">
    <property type="nucleotide sequence ID" value="NZ_WJBU01000016.1"/>
</dbReference>
<feature type="signal peptide" evidence="3">
    <location>
        <begin position="1"/>
        <end position="18"/>
    </location>
</feature>
<accession>A0A844B6J2</accession>
<dbReference type="Proteomes" id="UP000487350">
    <property type="component" value="Unassembled WGS sequence"/>
</dbReference>
<keyword evidence="2" id="KW-1133">Transmembrane helix</keyword>
<evidence type="ECO:0000256" key="3">
    <source>
        <dbReference type="SAM" id="SignalP"/>
    </source>
</evidence>
<sequence>MRALIALAFACFVGIAASQPPVPSTFKAAESKDGATDRHQAPSSDVGPSTSQKAPSHVPLASPVPQTPTQQVAASSDEGNKDAKPAHHWWGEADWWVAVFTGLLCVVTAVLALFTYWLWAGAERSGLRQLKMTRHSLNVSRRAADAAAATVAHMQAASAQELRAHVMVDKLALEMIGTKTHIVITVANYGRTPARNVVVSASALVETAAEENTLSVEPQFASVVRPGAIAPTQDHSSIVPLEIADAFEVEGGRLWLFVTGEVTYHDGFTPDRRSTFRYKRTGPNWMREQAMERCQAGNDAN</sequence>
<gene>
    <name evidence="4" type="ORF">GHT07_16065</name>
</gene>
<feature type="transmembrane region" description="Helical" evidence="2">
    <location>
        <begin position="95"/>
        <end position="119"/>
    </location>
</feature>
<dbReference type="OrthoDB" id="8455745at2"/>
<organism evidence="4 5">
    <name type="scientific">Caenimonas koreensis DSM 17982</name>
    <dbReference type="NCBI Taxonomy" id="1121255"/>
    <lineage>
        <taxon>Bacteria</taxon>
        <taxon>Pseudomonadati</taxon>
        <taxon>Pseudomonadota</taxon>
        <taxon>Betaproteobacteria</taxon>
        <taxon>Burkholderiales</taxon>
        <taxon>Comamonadaceae</taxon>
        <taxon>Caenimonas</taxon>
    </lineage>
</organism>
<keyword evidence="5" id="KW-1185">Reference proteome</keyword>